<dbReference type="PROSITE" id="PS50097">
    <property type="entry name" value="BTB"/>
    <property type="match status" value="1"/>
</dbReference>
<dbReference type="Proteomes" id="UP001221142">
    <property type="component" value="Unassembled WGS sequence"/>
</dbReference>
<dbReference type="EMBL" id="JARKIF010000007">
    <property type="protein sequence ID" value="KAJ7634548.1"/>
    <property type="molecule type" value="Genomic_DNA"/>
</dbReference>
<dbReference type="Gene3D" id="3.30.710.10">
    <property type="entry name" value="Potassium Channel Kv1.1, Chain A"/>
    <property type="match status" value="1"/>
</dbReference>
<dbReference type="SUPFAM" id="SSF54695">
    <property type="entry name" value="POZ domain"/>
    <property type="match status" value="1"/>
</dbReference>
<keyword evidence="3" id="KW-1185">Reference proteome</keyword>
<proteinExistence type="predicted"/>
<sequence length="231" mass="25980">MDTTPATTGKEIRTEESTGTTTLTRSRIWKPFGDIVLQVESTQFRVNRDSLADHSTVFADMLSIPQPPSEPAVEGCPVVILSGDSARDWEAFLGFLYDPFADQEALSLEVIAAMLRLGRKYEIAAAEANAVRRIHFEFPKDLDAWDKCSAHFTKIEDYDGLPLDILKLAQFKHSRNRILLLGNALSGFYSYRNEAPRLIPHRASPGRRENAGDRLRANHRLSTHILFLVGR</sequence>
<name>A0AAD7BYR8_9AGAR</name>
<accession>A0AAD7BYR8</accession>
<dbReference type="InterPro" id="IPR000210">
    <property type="entry name" value="BTB/POZ_dom"/>
</dbReference>
<organism evidence="2 3">
    <name type="scientific">Roridomyces roridus</name>
    <dbReference type="NCBI Taxonomy" id="1738132"/>
    <lineage>
        <taxon>Eukaryota</taxon>
        <taxon>Fungi</taxon>
        <taxon>Dikarya</taxon>
        <taxon>Basidiomycota</taxon>
        <taxon>Agaricomycotina</taxon>
        <taxon>Agaricomycetes</taxon>
        <taxon>Agaricomycetidae</taxon>
        <taxon>Agaricales</taxon>
        <taxon>Marasmiineae</taxon>
        <taxon>Mycenaceae</taxon>
        <taxon>Roridomyces</taxon>
    </lineage>
</organism>
<dbReference type="InterPro" id="IPR011333">
    <property type="entry name" value="SKP1/BTB/POZ_sf"/>
</dbReference>
<comment type="caution">
    <text evidence="2">The sequence shown here is derived from an EMBL/GenBank/DDBJ whole genome shotgun (WGS) entry which is preliminary data.</text>
</comment>
<dbReference type="SMART" id="SM00225">
    <property type="entry name" value="BTB"/>
    <property type="match status" value="1"/>
</dbReference>
<feature type="domain" description="BTB" evidence="1">
    <location>
        <begin position="33"/>
        <end position="98"/>
    </location>
</feature>
<dbReference type="AlphaFoldDB" id="A0AAD7BYR8"/>
<evidence type="ECO:0000313" key="3">
    <source>
        <dbReference type="Proteomes" id="UP001221142"/>
    </source>
</evidence>
<dbReference type="Pfam" id="PF00651">
    <property type="entry name" value="BTB"/>
    <property type="match status" value="1"/>
</dbReference>
<dbReference type="CDD" id="cd18186">
    <property type="entry name" value="BTB_POZ_ZBTB_KLHL-like"/>
    <property type="match status" value="1"/>
</dbReference>
<evidence type="ECO:0000313" key="2">
    <source>
        <dbReference type="EMBL" id="KAJ7634548.1"/>
    </source>
</evidence>
<reference evidence="2" key="1">
    <citation type="submission" date="2023-03" db="EMBL/GenBank/DDBJ databases">
        <title>Massive genome expansion in bonnet fungi (Mycena s.s.) driven by repeated elements and novel gene families across ecological guilds.</title>
        <authorList>
            <consortium name="Lawrence Berkeley National Laboratory"/>
            <person name="Harder C.B."/>
            <person name="Miyauchi S."/>
            <person name="Viragh M."/>
            <person name="Kuo A."/>
            <person name="Thoen E."/>
            <person name="Andreopoulos B."/>
            <person name="Lu D."/>
            <person name="Skrede I."/>
            <person name="Drula E."/>
            <person name="Henrissat B."/>
            <person name="Morin E."/>
            <person name="Kohler A."/>
            <person name="Barry K."/>
            <person name="LaButti K."/>
            <person name="Morin E."/>
            <person name="Salamov A."/>
            <person name="Lipzen A."/>
            <person name="Mereny Z."/>
            <person name="Hegedus B."/>
            <person name="Baldrian P."/>
            <person name="Stursova M."/>
            <person name="Weitz H."/>
            <person name="Taylor A."/>
            <person name="Grigoriev I.V."/>
            <person name="Nagy L.G."/>
            <person name="Martin F."/>
            <person name="Kauserud H."/>
        </authorList>
    </citation>
    <scope>NUCLEOTIDE SEQUENCE</scope>
    <source>
        <strain evidence="2">9284</strain>
    </source>
</reference>
<gene>
    <name evidence="2" type="ORF">FB45DRAFT_829824</name>
</gene>
<protein>
    <recommendedName>
        <fullName evidence="1">BTB domain-containing protein</fullName>
    </recommendedName>
</protein>
<evidence type="ECO:0000259" key="1">
    <source>
        <dbReference type="PROSITE" id="PS50097"/>
    </source>
</evidence>